<proteinExistence type="predicted"/>
<dbReference type="GeneID" id="94196829"/>
<dbReference type="EMBL" id="BPLF01000004">
    <property type="protein sequence ID" value="GIX65348.1"/>
    <property type="molecule type" value="Genomic_DNA"/>
</dbReference>
<comment type="caution">
    <text evidence="1">The sequence shown here is derived from an EMBL/GenBank/DDBJ whole genome shotgun (WGS) entry which is preliminary data.</text>
</comment>
<evidence type="ECO:0000313" key="1">
    <source>
        <dbReference type="EMBL" id="GIX65348.1"/>
    </source>
</evidence>
<keyword evidence="2" id="KW-1185">Reference proteome</keyword>
<dbReference type="AlphaFoldDB" id="A0AAV4LZG4"/>
<evidence type="ECO:0000313" key="2">
    <source>
        <dbReference type="Proteomes" id="UP001497744"/>
    </source>
</evidence>
<organism evidence="1 2">
    <name type="scientific">Babesia caballi</name>
    <dbReference type="NCBI Taxonomy" id="5871"/>
    <lineage>
        <taxon>Eukaryota</taxon>
        <taxon>Sar</taxon>
        <taxon>Alveolata</taxon>
        <taxon>Apicomplexa</taxon>
        <taxon>Aconoidasida</taxon>
        <taxon>Piroplasmida</taxon>
        <taxon>Babesiidae</taxon>
        <taxon>Babesia</taxon>
    </lineage>
</organism>
<sequence length="186" mass="21425">MLLVEQELQRVDHDVQHQARVVQRLRPEHLGDQVGNHVHAAGVHLHEPVRLDDRHKREPYRRCFVALQLLRGVQRAWQVDHALQELRDHCRPQLKDVADEAAHRHRERRPRHLDVAVFDVGVEVQAQAGAVLGAADEASELEEVLQPHRRAGRGAFGRHRERLLEHGGELLAGQRQHCVEEQRIPV</sequence>
<name>A0AAV4LZG4_BABCB</name>
<gene>
    <name evidence="1" type="ORF">BcabD6B2_47830</name>
</gene>
<dbReference type="Proteomes" id="UP001497744">
    <property type="component" value="Unassembled WGS sequence"/>
</dbReference>
<dbReference type="RefSeq" id="XP_067717417.1">
    <property type="nucleotide sequence ID" value="XM_067861316.1"/>
</dbReference>
<accession>A0AAV4LZG4</accession>
<reference evidence="1 2" key="1">
    <citation type="submission" date="2021-06" db="EMBL/GenBank/DDBJ databases">
        <title>Genome sequence of Babesia caballi.</title>
        <authorList>
            <person name="Yamagishi J."/>
            <person name="Kidaka T."/>
            <person name="Ochi A."/>
        </authorList>
    </citation>
    <scope>NUCLEOTIDE SEQUENCE [LARGE SCALE GENOMIC DNA]</scope>
    <source>
        <strain evidence="1">USDA-D6B2</strain>
    </source>
</reference>
<protein>
    <submittedName>
        <fullName evidence="1">Pre-mRNA-processing factor 39-like isoform X3</fullName>
    </submittedName>
</protein>